<evidence type="ECO:0000256" key="1">
    <source>
        <dbReference type="SAM" id="MobiDB-lite"/>
    </source>
</evidence>
<dbReference type="OrthoDB" id="1899157at2"/>
<sequence length="185" mass="20391">MAFRDGDAYTRSEMVGEIGVQAVGAKGLGRVGNAASNSRGGNNKQSGTDVEESKPRVNDDKRNGNAPNTSQTLQTPPLVLDLQFFNKGTGKKIHGNSLDSPKPTDLYVVRENRTGEIIRFGETTQGYKKRGQQHARRFSKLGIEVETTLLKGGLSKRGAKSLETRYIRSYEKVFGNKPPYNKSYH</sequence>
<name>A0A3N5B8U0_9BACI</name>
<comment type="caution">
    <text evidence="2">The sequence shown here is derived from an EMBL/GenBank/DDBJ whole genome shotgun (WGS) entry which is preliminary data.</text>
</comment>
<dbReference type="AlphaFoldDB" id="A0A3N5B8U0"/>
<proteinExistence type="predicted"/>
<feature type="compositionally biased region" description="Polar residues" evidence="1">
    <location>
        <begin position="65"/>
        <end position="75"/>
    </location>
</feature>
<evidence type="ECO:0000313" key="3">
    <source>
        <dbReference type="Proteomes" id="UP000276443"/>
    </source>
</evidence>
<dbReference type="EMBL" id="RKRF01000008">
    <property type="protein sequence ID" value="RPF54156.1"/>
    <property type="molecule type" value="Genomic_DNA"/>
</dbReference>
<feature type="compositionally biased region" description="Low complexity" evidence="1">
    <location>
        <begin position="32"/>
        <end position="43"/>
    </location>
</feature>
<keyword evidence="3" id="KW-1185">Reference proteome</keyword>
<protein>
    <submittedName>
        <fullName evidence="2">URI fold toxin 2 of polymorphic toxin system component</fullName>
    </submittedName>
</protein>
<reference evidence="2 3" key="1">
    <citation type="submission" date="2018-11" db="EMBL/GenBank/DDBJ databases">
        <title>Genomic Encyclopedia of Type Strains, Phase IV (KMG-IV): sequencing the most valuable type-strain genomes for metagenomic binning, comparative biology and taxonomic classification.</title>
        <authorList>
            <person name="Goeker M."/>
        </authorList>
    </citation>
    <scope>NUCLEOTIDE SEQUENCE [LARGE SCALE GENOMIC DNA]</scope>
    <source>
        <strain evidence="2 3">DSM 18090</strain>
    </source>
</reference>
<accession>A0A3N5B8U0</accession>
<feature type="region of interest" description="Disordered" evidence="1">
    <location>
        <begin position="26"/>
        <end position="77"/>
    </location>
</feature>
<feature type="compositionally biased region" description="Basic and acidic residues" evidence="1">
    <location>
        <begin position="51"/>
        <end position="63"/>
    </location>
</feature>
<evidence type="ECO:0000313" key="2">
    <source>
        <dbReference type="EMBL" id="RPF54156.1"/>
    </source>
</evidence>
<gene>
    <name evidence="2" type="ORF">EDC24_1347</name>
</gene>
<organism evidence="2 3">
    <name type="scientific">Aquisalibacillus elongatus</name>
    <dbReference type="NCBI Taxonomy" id="485577"/>
    <lineage>
        <taxon>Bacteria</taxon>
        <taxon>Bacillati</taxon>
        <taxon>Bacillota</taxon>
        <taxon>Bacilli</taxon>
        <taxon>Bacillales</taxon>
        <taxon>Bacillaceae</taxon>
        <taxon>Aquisalibacillus</taxon>
    </lineage>
</organism>
<dbReference type="RefSeq" id="WP_124220923.1">
    <property type="nucleotide sequence ID" value="NZ_RKRF01000008.1"/>
</dbReference>
<dbReference type="Proteomes" id="UP000276443">
    <property type="component" value="Unassembled WGS sequence"/>
</dbReference>